<keyword evidence="3" id="KW-1185">Reference proteome</keyword>
<dbReference type="EMBL" id="JASNWA010000007">
    <property type="protein sequence ID" value="KAK3172856.1"/>
    <property type="molecule type" value="Genomic_DNA"/>
</dbReference>
<protein>
    <submittedName>
        <fullName evidence="2">Uncharacterized protein</fullName>
    </submittedName>
</protein>
<dbReference type="Proteomes" id="UP001276659">
    <property type="component" value="Unassembled WGS sequence"/>
</dbReference>
<reference evidence="2" key="1">
    <citation type="submission" date="2022-11" db="EMBL/GenBank/DDBJ databases">
        <title>Chromosomal genome sequence assembly and mating type (MAT) locus characterization of the leprose asexual lichenized fungus Lepraria neglecta (Nyl.) Erichsen.</title>
        <authorList>
            <person name="Allen J.L."/>
            <person name="Pfeffer B."/>
        </authorList>
    </citation>
    <scope>NUCLEOTIDE SEQUENCE</scope>
    <source>
        <strain evidence="2">Allen 5258</strain>
    </source>
</reference>
<accession>A0AAE0DKD5</accession>
<name>A0AAE0DKD5_9LECA</name>
<sequence length="190" mass="20047">MYHKKPSAKDDIPETVAPKPQNGEENGKTESGAGRENTQKPSARNGEEKAAAAKSPNENLPPAPSSTAQKNDATGPSDGPPETSSPDKQKKKRRRQQRGAKNANFGPAREDDGDDASSVAESGEVDTVAARTPSEDPPPGPLPAATEQNPPGPSADVPETPAPASYKKTCRGPKKRSAKRGQKSHLQWQN</sequence>
<dbReference type="AlphaFoldDB" id="A0AAE0DKD5"/>
<evidence type="ECO:0000313" key="3">
    <source>
        <dbReference type="Proteomes" id="UP001276659"/>
    </source>
</evidence>
<gene>
    <name evidence="2" type="ORF">OEA41_006181</name>
</gene>
<feature type="region of interest" description="Disordered" evidence="1">
    <location>
        <begin position="1"/>
        <end position="190"/>
    </location>
</feature>
<feature type="compositionally biased region" description="Basic residues" evidence="1">
    <location>
        <begin position="89"/>
        <end position="98"/>
    </location>
</feature>
<feature type="compositionally biased region" description="Basic residues" evidence="1">
    <location>
        <begin position="168"/>
        <end position="183"/>
    </location>
</feature>
<organism evidence="2 3">
    <name type="scientific">Lepraria neglecta</name>
    <dbReference type="NCBI Taxonomy" id="209136"/>
    <lineage>
        <taxon>Eukaryota</taxon>
        <taxon>Fungi</taxon>
        <taxon>Dikarya</taxon>
        <taxon>Ascomycota</taxon>
        <taxon>Pezizomycotina</taxon>
        <taxon>Lecanoromycetes</taxon>
        <taxon>OSLEUM clade</taxon>
        <taxon>Lecanoromycetidae</taxon>
        <taxon>Lecanorales</taxon>
        <taxon>Lecanorineae</taxon>
        <taxon>Stereocaulaceae</taxon>
        <taxon>Lepraria</taxon>
    </lineage>
</organism>
<proteinExistence type="predicted"/>
<comment type="caution">
    <text evidence="2">The sequence shown here is derived from an EMBL/GenBank/DDBJ whole genome shotgun (WGS) entry which is preliminary data.</text>
</comment>
<feature type="compositionally biased region" description="Polar residues" evidence="1">
    <location>
        <begin position="65"/>
        <end position="74"/>
    </location>
</feature>
<evidence type="ECO:0000256" key="1">
    <source>
        <dbReference type="SAM" id="MobiDB-lite"/>
    </source>
</evidence>
<evidence type="ECO:0000313" key="2">
    <source>
        <dbReference type="EMBL" id="KAK3172856.1"/>
    </source>
</evidence>